<organism evidence="1">
    <name type="scientific">Streptococcus thermophilus</name>
    <dbReference type="NCBI Taxonomy" id="1308"/>
    <lineage>
        <taxon>Bacteria</taxon>
        <taxon>Bacillati</taxon>
        <taxon>Bacillota</taxon>
        <taxon>Bacilli</taxon>
        <taxon>Lactobacillales</taxon>
        <taxon>Streptococcaceae</taxon>
        <taxon>Streptococcus</taxon>
    </lineage>
</organism>
<name>Q9X9M9_STRTR</name>
<protein>
    <submittedName>
        <fullName evidence="1">Uncharacterized protein</fullName>
    </submittedName>
</protein>
<sequence length="106" mass="12689">MVNWTQLFNRNERQDSSKDEWAEYTEKSLQDFMKSEFMQSFAEDCSQMLKDEGNEFYESYDTIKAKMNSVLTDFAYMSLEVYEDAFSEEKQLEDLLKFKAEYLASK</sequence>
<keyword evidence="1" id="KW-0614">Plasmid</keyword>
<geneLocation type="plasmid" evidence="1">
    <name>pER1-2</name>
</geneLocation>
<evidence type="ECO:0000313" key="1">
    <source>
        <dbReference type="EMBL" id="CAB46553.2"/>
    </source>
</evidence>
<reference evidence="1" key="1">
    <citation type="journal article" date="2003" name="Plasmid">
        <title>Sequence analysis and characterization of plasmids from Streptococcus thermophilus.</title>
        <authorList>
            <person name="Geis A."/>
            <person name="El Demerdash H.A.M."/>
            <person name="Heller K.J."/>
        </authorList>
    </citation>
    <scope>NUCLEOTIDE SEQUENCE [LARGE SCALE GENOMIC DNA]</scope>
    <source>
        <strain evidence="1">ER1</strain>
        <plasmid evidence="1">pER1-2</plasmid>
    </source>
</reference>
<dbReference type="AlphaFoldDB" id="Q9X9M9"/>
<dbReference type="EMBL" id="AJ242478">
    <property type="protein sequence ID" value="CAB46553.2"/>
    <property type="molecule type" value="Genomic_DNA"/>
</dbReference>
<accession>Q9X9M9</accession>
<dbReference type="RefSeq" id="WP_032072962.1">
    <property type="nucleotide sequence ID" value="NC_025196.1"/>
</dbReference>
<proteinExistence type="predicted"/>